<protein>
    <submittedName>
        <fullName evidence="2">Uncharacterized protein</fullName>
    </submittedName>
</protein>
<reference evidence="2" key="1">
    <citation type="journal article" date="2014" name="Int. J. Syst. Evol. Microbiol.">
        <title>Complete genome sequence of Corynebacterium casei LMG S-19264T (=DSM 44701T), isolated from a smear-ripened cheese.</title>
        <authorList>
            <consortium name="US DOE Joint Genome Institute (JGI-PGF)"/>
            <person name="Walter F."/>
            <person name="Albersmeier A."/>
            <person name="Kalinowski J."/>
            <person name="Ruckert C."/>
        </authorList>
    </citation>
    <scope>NUCLEOTIDE SEQUENCE</scope>
    <source>
        <strain evidence="2">CGMCC 1.15725</strain>
    </source>
</reference>
<organism evidence="2 3">
    <name type="scientific">Aliidongia dinghuensis</name>
    <dbReference type="NCBI Taxonomy" id="1867774"/>
    <lineage>
        <taxon>Bacteria</taxon>
        <taxon>Pseudomonadati</taxon>
        <taxon>Pseudomonadota</taxon>
        <taxon>Alphaproteobacteria</taxon>
        <taxon>Rhodospirillales</taxon>
        <taxon>Dongiaceae</taxon>
        <taxon>Aliidongia</taxon>
    </lineage>
</organism>
<name>A0A8J2YQW8_9PROT</name>
<dbReference type="Proteomes" id="UP000646365">
    <property type="component" value="Unassembled WGS sequence"/>
</dbReference>
<dbReference type="EMBL" id="BMJQ01000002">
    <property type="protein sequence ID" value="GGF06499.1"/>
    <property type="molecule type" value="Genomic_DNA"/>
</dbReference>
<feature type="transmembrane region" description="Helical" evidence="1">
    <location>
        <begin position="73"/>
        <end position="98"/>
    </location>
</feature>
<evidence type="ECO:0000313" key="2">
    <source>
        <dbReference type="EMBL" id="GGF06499.1"/>
    </source>
</evidence>
<evidence type="ECO:0000313" key="3">
    <source>
        <dbReference type="Proteomes" id="UP000646365"/>
    </source>
</evidence>
<keyword evidence="1" id="KW-0812">Transmembrane</keyword>
<keyword evidence="1" id="KW-1133">Transmembrane helix</keyword>
<accession>A0A8J2YQW8</accession>
<keyword evidence="3" id="KW-1185">Reference proteome</keyword>
<feature type="transmembrane region" description="Helical" evidence="1">
    <location>
        <begin position="21"/>
        <end position="42"/>
    </location>
</feature>
<comment type="caution">
    <text evidence="2">The sequence shown here is derived from an EMBL/GenBank/DDBJ whole genome shotgun (WGS) entry which is preliminary data.</text>
</comment>
<reference evidence="2" key="2">
    <citation type="submission" date="2020-09" db="EMBL/GenBank/DDBJ databases">
        <authorList>
            <person name="Sun Q."/>
            <person name="Zhou Y."/>
        </authorList>
    </citation>
    <scope>NUCLEOTIDE SEQUENCE</scope>
    <source>
        <strain evidence="2">CGMCC 1.15725</strain>
    </source>
</reference>
<evidence type="ECO:0000256" key="1">
    <source>
        <dbReference type="SAM" id="Phobius"/>
    </source>
</evidence>
<keyword evidence="1" id="KW-0472">Membrane</keyword>
<gene>
    <name evidence="2" type="ORF">GCM10011611_10020</name>
</gene>
<proteinExistence type="predicted"/>
<dbReference type="AlphaFoldDB" id="A0A8J2YQW8"/>
<sequence>MNETPSAARRRFPARLYGLSLLAILLLTFFPVLSVVAAGLLANIAECELNEAAVHPCVIAGHDFGDPLYTMAVLGWLALATIPFGGALLICWAVVFCIHLRRNALRRPAGPPRRPAGD</sequence>